<gene>
    <name evidence="2" type="ORF">STIAU_0148</name>
</gene>
<organism evidence="2 3">
    <name type="scientific">Stigmatella aurantiaca (strain DW4/3-1)</name>
    <dbReference type="NCBI Taxonomy" id="378806"/>
    <lineage>
        <taxon>Bacteria</taxon>
        <taxon>Pseudomonadati</taxon>
        <taxon>Myxococcota</taxon>
        <taxon>Myxococcia</taxon>
        <taxon>Myxococcales</taxon>
        <taxon>Cystobacterineae</taxon>
        <taxon>Archangiaceae</taxon>
        <taxon>Stigmatella</taxon>
    </lineage>
</organism>
<comment type="caution">
    <text evidence="2">The sequence shown here is derived from an EMBL/GenBank/DDBJ whole genome shotgun (WGS) entry which is preliminary data.</text>
</comment>
<sequence length="403" mass="42875">MKDLRPAMNRTLRYGTLLAGSLLLGACGSDDAPSESELYPTPEFVDVDPSKTTTQLSGFAWDPEAFFINLVGCPFPDIRCAPFLLDEGPLYGFSAVQRSSIFAFDPITGGPTGDPIQSDELGVWTLQGVPSRTTVPFFVTSLPTGSLNPAANVPPGAYLPTVTLRPVVTHNSVCHVQEAASISTVGILEAVAKHLTATGSATQVADFVDTKKFASVAVFWNYQPGSPLLRAPGSCTTVKATANNAPVGQTFNVNWAPPGVLPPFLNQSKRGYFVDDQPATDGSGTKVSGLGITVVLLRATTSAPPQEITYTLVDPTPPYDPSHDNLVPDADPTQAPCALKNRVKERDGRVKGDQFNPWLFQRIAAPPLPGVITFAGNQMWRRNQPNGPEGALSPNLCLPLPPP</sequence>
<proteinExistence type="predicted"/>
<dbReference type="PROSITE" id="PS51257">
    <property type="entry name" value="PROKAR_LIPOPROTEIN"/>
    <property type="match status" value="1"/>
</dbReference>
<feature type="compositionally biased region" description="Low complexity" evidence="1">
    <location>
        <begin position="392"/>
        <end position="403"/>
    </location>
</feature>
<dbReference type="Proteomes" id="UP000032702">
    <property type="component" value="Unassembled WGS sequence"/>
</dbReference>
<feature type="region of interest" description="Disordered" evidence="1">
    <location>
        <begin position="382"/>
        <end position="403"/>
    </location>
</feature>
<dbReference type="AlphaFoldDB" id="Q08TS9"/>
<evidence type="ECO:0000256" key="1">
    <source>
        <dbReference type="SAM" id="MobiDB-lite"/>
    </source>
</evidence>
<evidence type="ECO:0000313" key="2">
    <source>
        <dbReference type="EMBL" id="EAU63902.1"/>
    </source>
</evidence>
<protein>
    <recommendedName>
        <fullName evidence="4">Lipoprotein</fullName>
    </recommendedName>
</protein>
<evidence type="ECO:0000313" key="3">
    <source>
        <dbReference type="Proteomes" id="UP000032702"/>
    </source>
</evidence>
<reference evidence="2 3" key="1">
    <citation type="submission" date="2006-04" db="EMBL/GenBank/DDBJ databases">
        <authorList>
            <person name="Nierman W.C."/>
        </authorList>
    </citation>
    <scope>NUCLEOTIDE SEQUENCE [LARGE SCALE GENOMIC DNA]</scope>
    <source>
        <strain evidence="2 3">DW4/3-1</strain>
    </source>
</reference>
<accession>Q08TS9</accession>
<evidence type="ECO:0008006" key="4">
    <source>
        <dbReference type="Google" id="ProtNLM"/>
    </source>
</evidence>
<name>Q08TS9_STIAD</name>
<dbReference type="EMBL" id="AAMD01000140">
    <property type="protein sequence ID" value="EAU63902.1"/>
    <property type="molecule type" value="Genomic_DNA"/>
</dbReference>